<reference evidence="1" key="1">
    <citation type="submission" date="2024-07" db="EMBL/GenBank/DDBJ databases">
        <authorList>
            <person name="Yu S.T."/>
        </authorList>
    </citation>
    <scope>NUCLEOTIDE SEQUENCE</scope>
    <source>
        <strain evidence="1">R28</strain>
    </source>
</reference>
<organism evidence="1">
    <name type="scientific">Streptomyces sp. R28</name>
    <dbReference type="NCBI Taxonomy" id="3238628"/>
    <lineage>
        <taxon>Bacteria</taxon>
        <taxon>Bacillati</taxon>
        <taxon>Actinomycetota</taxon>
        <taxon>Actinomycetes</taxon>
        <taxon>Kitasatosporales</taxon>
        <taxon>Streptomycetaceae</taxon>
        <taxon>Streptomyces</taxon>
    </lineage>
</organism>
<accession>A0AB39Q567</accession>
<dbReference type="NCBIfam" id="NF038044">
    <property type="entry name" value="act_def_assoc_B"/>
    <property type="match status" value="1"/>
</dbReference>
<dbReference type="AlphaFoldDB" id="A0AB39Q567"/>
<dbReference type="RefSeq" id="WP_369172802.1">
    <property type="nucleotide sequence ID" value="NZ_CP163439.1"/>
</dbReference>
<protein>
    <submittedName>
        <fullName evidence="1">Actinodefensin-associated protein B</fullName>
    </submittedName>
</protein>
<evidence type="ECO:0000313" key="1">
    <source>
        <dbReference type="EMBL" id="XDQ38095.1"/>
    </source>
</evidence>
<sequence length="85" mass="9282">MTAPARNPSGRFVLGPRVRLTWLPFGGAVLLNEKTLALAECVEEDAAVMGRLLAGERPDPGDPDVRRVVRDLLTSQWLVVTDEAK</sequence>
<name>A0AB39Q567_9ACTN</name>
<gene>
    <name evidence="1" type="primary">adfB</name>
    <name evidence="1" type="ORF">AB5J49_34730</name>
</gene>
<proteinExistence type="predicted"/>
<dbReference type="EMBL" id="CP163439">
    <property type="protein sequence ID" value="XDQ38095.1"/>
    <property type="molecule type" value="Genomic_DNA"/>
</dbReference>